<accession>A0A845F9V7</accession>
<evidence type="ECO:0000313" key="2">
    <source>
        <dbReference type="EMBL" id="MYL70641.1"/>
    </source>
</evidence>
<comment type="caution">
    <text evidence="2">The sequence shown here is derived from an EMBL/GenBank/DDBJ whole genome shotgun (WGS) entry which is preliminary data.</text>
</comment>
<reference evidence="2 3" key="1">
    <citation type="submission" date="2019-11" db="EMBL/GenBank/DDBJ databases">
        <title>Genome sequences of 17 halophilic strains isolated from different environments.</title>
        <authorList>
            <person name="Furrow R.E."/>
        </authorList>
    </citation>
    <scope>NUCLEOTIDE SEQUENCE [LARGE SCALE GENOMIC DNA]</scope>
    <source>
        <strain evidence="2 3">SL-4</strain>
    </source>
</reference>
<feature type="transmembrane region" description="Helical" evidence="1">
    <location>
        <begin position="58"/>
        <end position="79"/>
    </location>
</feature>
<protein>
    <recommendedName>
        <fullName evidence="4">DUF2198 domain-containing protein</fullName>
    </recommendedName>
</protein>
<keyword evidence="1" id="KW-1133">Transmembrane helix</keyword>
<gene>
    <name evidence="2" type="ORF">GLW00_07260</name>
</gene>
<name>A0A845F9V7_9BACI</name>
<evidence type="ECO:0000313" key="3">
    <source>
        <dbReference type="Proteomes" id="UP000450457"/>
    </source>
</evidence>
<proteinExistence type="predicted"/>
<dbReference type="AlphaFoldDB" id="A0A845F9V7"/>
<sequence length="84" mass="9267">MSIIMYIGLFIAQIIGVTLAAIIFISIFSKSRKKGWIILSFLSALLVFQLIQGFNISIAMGTGMVIIDLFVIVAAFLTLKQKKL</sequence>
<dbReference type="Proteomes" id="UP000450457">
    <property type="component" value="Unassembled WGS sequence"/>
</dbReference>
<feature type="transmembrane region" description="Helical" evidence="1">
    <location>
        <begin position="35"/>
        <end position="52"/>
    </location>
</feature>
<feature type="transmembrane region" description="Helical" evidence="1">
    <location>
        <begin position="6"/>
        <end position="28"/>
    </location>
</feature>
<evidence type="ECO:0000256" key="1">
    <source>
        <dbReference type="SAM" id="Phobius"/>
    </source>
</evidence>
<organism evidence="2 3">
    <name type="scientific">Halobacillus litoralis</name>
    <dbReference type="NCBI Taxonomy" id="45668"/>
    <lineage>
        <taxon>Bacteria</taxon>
        <taxon>Bacillati</taxon>
        <taxon>Bacillota</taxon>
        <taxon>Bacilli</taxon>
        <taxon>Bacillales</taxon>
        <taxon>Bacillaceae</taxon>
        <taxon>Halobacillus</taxon>
    </lineage>
</organism>
<dbReference type="EMBL" id="WMFA01000002">
    <property type="protein sequence ID" value="MYL70641.1"/>
    <property type="molecule type" value="Genomic_DNA"/>
</dbReference>
<keyword evidence="1" id="KW-0472">Membrane</keyword>
<dbReference type="GeneID" id="78006783"/>
<dbReference type="RefSeq" id="WP_160912639.1">
    <property type="nucleotide sequence ID" value="NZ_WMFA01000002.1"/>
</dbReference>
<keyword evidence="1" id="KW-0812">Transmembrane</keyword>
<evidence type="ECO:0008006" key="4">
    <source>
        <dbReference type="Google" id="ProtNLM"/>
    </source>
</evidence>